<proteinExistence type="predicted"/>
<sequence>MNQILFELAKLNFNMVQATLQNDLREISRWWRNLGLIENLNFTRDRLVESFVCVVGLAFQPELSNFRKWLTKVIVLIVLLDDIYDNYGSLEELDDFTNAVDRVLAVRSFFSIMNEPTEEMAYFLYKNQDLKGVYSIKISKDF</sequence>
<gene>
    <name evidence="3" type="ORF">Dsin_027741</name>
</gene>
<evidence type="ECO:0000313" key="4">
    <source>
        <dbReference type="Proteomes" id="UP001281410"/>
    </source>
</evidence>
<comment type="caution">
    <text evidence="3">The sequence shown here is derived from an EMBL/GenBank/DDBJ whole genome shotgun (WGS) entry which is preliminary data.</text>
</comment>
<keyword evidence="4" id="KW-1185">Reference proteome</keyword>
<evidence type="ECO:0000256" key="1">
    <source>
        <dbReference type="ARBA" id="ARBA00022723"/>
    </source>
</evidence>
<dbReference type="SUPFAM" id="SSF48576">
    <property type="entry name" value="Terpenoid synthases"/>
    <property type="match status" value="1"/>
</dbReference>
<feature type="domain" description="Terpene synthase metal-binding" evidence="2">
    <location>
        <begin position="33"/>
        <end position="103"/>
    </location>
</feature>
<dbReference type="AlphaFoldDB" id="A0AAD9ZPY8"/>
<evidence type="ECO:0000259" key="2">
    <source>
        <dbReference type="Pfam" id="PF03936"/>
    </source>
</evidence>
<name>A0AAD9ZPY8_9ROSI</name>
<keyword evidence="1" id="KW-0479">Metal-binding</keyword>
<protein>
    <recommendedName>
        <fullName evidence="2">Terpene synthase metal-binding domain-containing protein</fullName>
    </recommendedName>
</protein>
<dbReference type="InterPro" id="IPR050148">
    <property type="entry name" value="Terpene_synthase-like"/>
</dbReference>
<dbReference type="GO" id="GO:0000287">
    <property type="term" value="F:magnesium ion binding"/>
    <property type="evidence" value="ECO:0007669"/>
    <property type="project" value="InterPro"/>
</dbReference>
<reference evidence="3" key="1">
    <citation type="journal article" date="2023" name="Plant J.">
        <title>Genome sequences and population genomics provide insights into the demographic history, inbreeding, and mutation load of two 'living fossil' tree species of Dipteronia.</title>
        <authorList>
            <person name="Feng Y."/>
            <person name="Comes H.P."/>
            <person name="Chen J."/>
            <person name="Zhu S."/>
            <person name="Lu R."/>
            <person name="Zhang X."/>
            <person name="Li P."/>
            <person name="Qiu J."/>
            <person name="Olsen K.M."/>
            <person name="Qiu Y."/>
        </authorList>
    </citation>
    <scope>NUCLEOTIDE SEQUENCE</scope>
    <source>
        <strain evidence="3">NBL</strain>
    </source>
</reference>
<dbReference type="Pfam" id="PF03936">
    <property type="entry name" value="Terpene_synth_C"/>
    <property type="match status" value="1"/>
</dbReference>
<dbReference type="InterPro" id="IPR005630">
    <property type="entry name" value="Terpene_synthase_metal-bd"/>
</dbReference>
<dbReference type="PANTHER" id="PTHR31225:SF94">
    <property type="entry name" value="ALPHA-FARNESENE SYNTHASE"/>
    <property type="match status" value="1"/>
</dbReference>
<dbReference type="InterPro" id="IPR008949">
    <property type="entry name" value="Isoprenoid_synthase_dom_sf"/>
</dbReference>
<evidence type="ECO:0000313" key="3">
    <source>
        <dbReference type="EMBL" id="KAK3188180.1"/>
    </source>
</evidence>
<dbReference type="GO" id="GO:0016114">
    <property type="term" value="P:terpenoid biosynthetic process"/>
    <property type="evidence" value="ECO:0007669"/>
    <property type="project" value="InterPro"/>
</dbReference>
<dbReference type="PANTHER" id="PTHR31225">
    <property type="entry name" value="OS04G0344100 PROTEIN-RELATED"/>
    <property type="match status" value="1"/>
</dbReference>
<dbReference type="EMBL" id="JANJYJ010000009">
    <property type="protein sequence ID" value="KAK3188180.1"/>
    <property type="molecule type" value="Genomic_DNA"/>
</dbReference>
<accession>A0AAD9ZPY8</accession>
<dbReference type="Gene3D" id="1.10.600.10">
    <property type="entry name" value="Farnesyl Diphosphate Synthase"/>
    <property type="match status" value="1"/>
</dbReference>
<dbReference type="Proteomes" id="UP001281410">
    <property type="component" value="Unassembled WGS sequence"/>
</dbReference>
<dbReference type="GO" id="GO:0010333">
    <property type="term" value="F:terpene synthase activity"/>
    <property type="evidence" value="ECO:0007669"/>
    <property type="project" value="InterPro"/>
</dbReference>
<organism evidence="3 4">
    <name type="scientific">Dipteronia sinensis</name>
    <dbReference type="NCBI Taxonomy" id="43782"/>
    <lineage>
        <taxon>Eukaryota</taxon>
        <taxon>Viridiplantae</taxon>
        <taxon>Streptophyta</taxon>
        <taxon>Embryophyta</taxon>
        <taxon>Tracheophyta</taxon>
        <taxon>Spermatophyta</taxon>
        <taxon>Magnoliopsida</taxon>
        <taxon>eudicotyledons</taxon>
        <taxon>Gunneridae</taxon>
        <taxon>Pentapetalae</taxon>
        <taxon>rosids</taxon>
        <taxon>malvids</taxon>
        <taxon>Sapindales</taxon>
        <taxon>Sapindaceae</taxon>
        <taxon>Hippocastanoideae</taxon>
        <taxon>Acereae</taxon>
        <taxon>Dipteronia</taxon>
    </lineage>
</organism>